<dbReference type="PROSITE" id="PS00078">
    <property type="entry name" value="COX2"/>
    <property type="match status" value="1"/>
</dbReference>
<evidence type="ECO:0000313" key="14">
    <source>
        <dbReference type="EMBL" id="AKV80213.1"/>
    </source>
</evidence>
<dbReference type="RefSeq" id="WP_011921465.1">
    <property type="nucleotide sequence ID" value="NZ_AP019770.1"/>
</dbReference>
<dbReference type="Proteomes" id="UP000062398">
    <property type="component" value="Chromosome"/>
</dbReference>
<dbReference type="InterPro" id="IPR008972">
    <property type="entry name" value="Cupredoxin"/>
</dbReference>
<accession>A0A088E231</accession>
<feature type="transmembrane region" description="Helical" evidence="8">
    <location>
        <begin position="12"/>
        <end position="32"/>
    </location>
</feature>
<keyword evidence="6" id="KW-0186">Copper</keyword>
<name>A0A088E231_9CREN</name>
<dbReference type="GO" id="GO:0042773">
    <property type="term" value="P:ATP synthesis coupled electron transport"/>
    <property type="evidence" value="ECO:0007669"/>
    <property type="project" value="TreeGrafter"/>
</dbReference>
<keyword evidence="8" id="KW-0812">Transmembrane</keyword>
<comment type="subcellular location">
    <subcellularLocation>
        <location evidence="1">Membrane</location>
    </subcellularLocation>
</comment>
<evidence type="ECO:0000313" key="11">
    <source>
        <dbReference type="EMBL" id="AKV73479.1"/>
    </source>
</evidence>
<evidence type="ECO:0000259" key="9">
    <source>
        <dbReference type="PROSITE" id="PS50857"/>
    </source>
</evidence>
<dbReference type="GO" id="GO:0016020">
    <property type="term" value="C:membrane"/>
    <property type="evidence" value="ECO:0007669"/>
    <property type="project" value="UniProtKB-SubCell"/>
</dbReference>
<evidence type="ECO:0000313" key="17">
    <source>
        <dbReference type="Proteomes" id="UP000056255"/>
    </source>
</evidence>
<evidence type="ECO:0000256" key="5">
    <source>
        <dbReference type="ARBA" id="ARBA00022982"/>
    </source>
</evidence>
<evidence type="ECO:0000256" key="7">
    <source>
        <dbReference type="ARBA" id="ARBA00023136"/>
    </source>
</evidence>
<evidence type="ECO:0000313" key="16">
    <source>
        <dbReference type="Proteomes" id="UP000029084"/>
    </source>
</evidence>
<dbReference type="Proteomes" id="UP000056255">
    <property type="component" value="Chromosome"/>
</dbReference>
<dbReference type="PATRIC" id="fig|43687.5.peg.329"/>
<organism evidence="10 16">
    <name type="scientific">Metallosphaera sedula</name>
    <dbReference type="NCBI Taxonomy" id="43687"/>
    <lineage>
        <taxon>Archaea</taxon>
        <taxon>Thermoproteota</taxon>
        <taxon>Thermoprotei</taxon>
        <taxon>Sulfolobales</taxon>
        <taxon>Sulfolobaceae</taxon>
        <taxon>Metallosphaera</taxon>
    </lineage>
</organism>
<comment type="similarity">
    <text evidence="2">Belongs to the cytochrome c oxidase subunit 2 family.</text>
</comment>
<dbReference type="InterPro" id="IPR001505">
    <property type="entry name" value="Copper_CuA"/>
</dbReference>
<dbReference type="GO" id="GO:0005507">
    <property type="term" value="F:copper ion binding"/>
    <property type="evidence" value="ECO:0007669"/>
    <property type="project" value="InterPro"/>
</dbReference>
<evidence type="ECO:0000256" key="4">
    <source>
        <dbReference type="ARBA" id="ARBA00022723"/>
    </source>
</evidence>
<evidence type="ECO:0000313" key="13">
    <source>
        <dbReference type="EMBL" id="AKV77968.1"/>
    </source>
</evidence>
<protein>
    <submittedName>
        <fullName evidence="11">Cytochrome B558 subunit B</fullName>
    </submittedName>
    <submittedName>
        <fullName evidence="10">Cytochrome c oxidase, subunit II</fullName>
    </submittedName>
</protein>
<evidence type="ECO:0000313" key="12">
    <source>
        <dbReference type="EMBL" id="AKV75721.1"/>
    </source>
</evidence>
<evidence type="ECO:0000256" key="1">
    <source>
        <dbReference type="ARBA" id="ARBA00004370"/>
    </source>
</evidence>
<dbReference type="AlphaFoldDB" id="A0A088E231"/>
<dbReference type="Proteomes" id="UP000029084">
    <property type="component" value="Chromosome"/>
</dbReference>
<reference evidence="15 17" key="3">
    <citation type="submission" date="2015-07" db="EMBL/GenBank/DDBJ databases">
        <title>Physiological, transcriptional responses and genome re-sequencing of acid resistant extremely thermoacidophilic Metallosphaera sedula SARC-M1.</title>
        <authorList>
            <person name="Ai C."/>
            <person name="McCarthy S."/>
            <person name="Eckrich V."/>
            <person name="Rudrappa D."/>
            <person name="Qiu G."/>
            <person name="Blum P."/>
        </authorList>
    </citation>
    <scope>NUCLEOTIDE SEQUENCE [LARGE SCALE GENOMIC DNA]</scope>
    <source>
        <strain evidence="15 17">SARC-M1</strain>
    </source>
</reference>
<dbReference type="EMBL" id="CP012176">
    <property type="protein sequence ID" value="AKV82459.1"/>
    <property type="molecule type" value="Genomic_DNA"/>
</dbReference>
<evidence type="ECO:0000313" key="19">
    <source>
        <dbReference type="Proteomes" id="UP000062398"/>
    </source>
</evidence>
<dbReference type="Proteomes" id="UP000068832">
    <property type="component" value="Chromosome"/>
</dbReference>
<keyword evidence="4" id="KW-0479">Metal-binding</keyword>
<sequence length="147" mass="16365">MKAERIAEISTIVFAIAILVFLGALSFQYLGYISHGSYIPSNETAIPIKVIAKQYVWEFVYPNGTVSYNKVVIQAGKPYVFQLTSADVIHAFYIVQLGMKMQAIPGYTYDLYVLVNQPGVYNIWCAEFCGPGHYTMKGIMIVTNSTG</sequence>
<dbReference type="GeneID" id="91754767"/>
<dbReference type="EMBL" id="CP012173">
    <property type="protein sequence ID" value="AKV75721.1"/>
    <property type="molecule type" value="Genomic_DNA"/>
</dbReference>
<keyword evidence="8" id="KW-1133">Transmembrane helix</keyword>
<evidence type="ECO:0000256" key="2">
    <source>
        <dbReference type="ARBA" id="ARBA00007866"/>
    </source>
</evidence>
<dbReference type="PANTHER" id="PTHR22888:SF9">
    <property type="entry name" value="CYTOCHROME C OXIDASE SUBUNIT 2"/>
    <property type="match status" value="1"/>
</dbReference>
<gene>
    <name evidence="10" type="ORF">HA72_0320</name>
    <name evidence="11" type="ORF">MsedA_0333</name>
    <name evidence="12" type="ORF">MsedB_0333</name>
    <name evidence="13" type="ORF">MsedC_0332</name>
    <name evidence="14" type="ORF">MsedD_0333</name>
    <name evidence="15" type="ORF">MsedE_0333</name>
</gene>
<evidence type="ECO:0000313" key="21">
    <source>
        <dbReference type="Proteomes" id="UP000068832"/>
    </source>
</evidence>
<dbReference type="PANTHER" id="PTHR22888">
    <property type="entry name" value="CYTOCHROME C OXIDASE, SUBUNIT II"/>
    <property type="match status" value="1"/>
</dbReference>
<keyword evidence="3" id="KW-0813">Transport</keyword>
<feature type="domain" description="Cytochrome oxidase subunit II copper A binding" evidence="9">
    <location>
        <begin position="43"/>
        <end position="147"/>
    </location>
</feature>
<evidence type="ECO:0000256" key="3">
    <source>
        <dbReference type="ARBA" id="ARBA00022448"/>
    </source>
</evidence>
<evidence type="ECO:0000313" key="20">
    <source>
        <dbReference type="Proteomes" id="UP000062475"/>
    </source>
</evidence>
<dbReference type="Proteomes" id="UP000061362">
    <property type="component" value="Chromosome"/>
</dbReference>
<evidence type="ECO:0000256" key="8">
    <source>
        <dbReference type="SAM" id="Phobius"/>
    </source>
</evidence>
<dbReference type="OrthoDB" id="3372at2157"/>
<dbReference type="Proteomes" id="UP000062475">
    <property type="component" value="Chromosome"/>
</dbReference>
<dbReference type="Pfam" id="PF00116">
    <property type="entry name" value="COX2"/>
    <property type="match status" value="1"/>
</dbReference>
<dbReference type="PROSITE" id="PS50857">
    <property type="entry name" value="COX2_CUA"/>
    <property type="match status" value="1"/>
</dbReference>
<dbReference type="OMA" id="CGPGHYT"/>
<dbReference type="EMBL" id="CP012174">
    <property type="protein sequence ID" value="AKV77968.1"/>
    <property type="molecule type" value="Genomic_DNA"/>
</dbReference>
<dbReference type="EMBL" id="CP008822">
    <property type="protein sequence ID" value="AIM26484.1"/>
    <property type="molecule type" value="Genomic_DNA"/>
</dbReference>
<dbReference type="Gene3D" id="2.60.40.420">
    <property type="entry name" value="Cupredoxins - blue copper proteins"/>
    <property type="match status" value="1"/>
</dbReference>
<evidence type="ECO:0000313" key="15">
    <source>
        <dbReference type="EMBL" id="AKV82459.1"/>
    </source>
</evidence>
<reference evidence="18 19" key="2">
    <citation type="journal article" date="2015" name="Genome Announc.">
        <title>Complete Genome Sequences of Evolved Arsenate-Resistant Metallosphaera sedula Strains.</title>
        <authorList>
            <person name="Ai C."/>
            <person name="McCarthy S."/>
            <person name="Schackwitz W."/>
            <person name="Martin J."/>
            <person name="Lipzen A."/>
            <person name="Blum P."/>
        </authorList>
    </citation>
    <scope>NUCLEOTIDE SEQUENCE [LARGE SCALE GENOMIC DNA]</scope>
    <source>
        <strain evidence="13 19">ARS120-1</strain>
        <strain evidence="14 18">ARS120-2</strain>
        <strain evidence="11 21">ARS50-1</strain>
        <strain evidence="12 20">ARS50-2</strain>
    </source>
</reference>
<dbReference type="CDD" id="cd13842">
    <property type="entry name" value="CuRO_HCO_II_like"/>
    <property type="match status" value="1"/>
</dbReference>
<evidence type="ECO:0000313" key="18">
    <source>
        <dbReference type="Proteomes" id="UP000061362"/>
    </source>
</evidence>
<dbReference type="InterPro" id="IPR045187">
    <property type="entry name" value="CcO_II"/>
</dbReference>
<dbReference type="EMBL" id="CP012172">
    <property type="protein sequence ID" value="AKV73479.1"/>
    <property type="molecule type" value="Genomic_DNA"/>
</dbReference>
<dbReference type="SUPFAM" id="SSF49503">
    <property type="entry name" value="Cupredoxins"/>
    <property type="match status" value="1"/>
</dbReference>
<reference evidence="10 16" key="1">
    <citation type="journal article" date="2014" name="J. Bacteriol.">
        <title>Role of an Archaeal PitA Transporter in the Copper and Arsenic Resistance of Metallosphaera sedula, an Extreme Thermoacidophile.</title>
        <authorList>
            <person name="McCarthy S."/>
            <person name="Ai C."/>
            <person name="Wheaton G."/>
            <person name="Tevatia R."/>
            <person name="Eckrich V."/>
            <person name="Kelly R."/>
            <person name="Blum P."/>
        </authorList>
    </citation>
    <scope>NUCLEOTIDE SEQUENCE [LARGE SCALE GENOMIC DNA]</scope>
    <source>
        <strain evidence="10 16">CuR1</strain>
    </source>
</reference>
<evidence type="ECO:0000313" key="10">
    <source>
        <dbReference type="EMBL" id="AIM26484.1"/>
    </source>
</evidence>
<dbReference type="InterPro" id="IPR002429">
    <property type="entry name" value="CcO_II-like_C"/>
</dbReference>
<dbReference type="GO" id="GO:0004129">
    <property type="term" value="F:cytochrome-c oxidase activity"/>
    <property type="evidence" value="ECO:0007669"/>
    <property type="project" value="InterPro"/>
</dbReference>
<keyword evidence="5" id="KW-0249">Electron transport</keyword>
<dbReference type="EMBL" id="CP012175">
    <property type="protein sequence ID" value="AKV80213.1"/>
    <property type="molecule type" value="Genomic_DNA"/>
</dbReference>
<keyword evidence="7 8" id="KW-0472">Membrane</keyword>
<proteinExistence type="inferred from homology"/>
<evidence type="ECO:0000256" key="6">
    <source>
        <dbReference type="ARBA" id="ARBA00023008"/>
    </source>
</evidence>